<dbReference type="Gene3D" id="2.50.20.20">
    <property type="match status" value="1"/>
</dbReference>
<sequence>MQYPRWVIFNKKTVLPVLALVIVGLLLLWGGGRLIARGGAKLPPLEMLMAGLEKTMGSSSFRYQVETKLISEGRANVDFFSQVEGERVAPDKVWIKGQMMNTPIEFIQVGDNSYFKDQATGRWIALPGNKLVDSELFYAELNPLAYFNFKDVPEIKYLGQEKVDGEKLLRLEMRPNLMDPFLEMRLTGYTYKVWLNQGDYRLRRAVLQALDRHNPQSGVEINLRFWDYDQSMNIVPPV</sequence>
<dbReference type="InterPro" id="IPR029046">
    <property type="entry name" value="LolA/LolB/LppX"/>
</dbReference>
<dbReference type="AlphaFoldDB" id="A0A485M8F2"/>
<protein>
    <submittedName>
        <fullName evidence="1">Uncharacterized protein</fullName>
    </submittedName>
</protein>
<reference evidence="1" key="1">
    <citation type="submission" date="2019-03" db="EMBL/GenBank/DDBJ databases">
        <authorList>
            <person name="Hao L."/>
        </authorList>
    </citation>
    <scope>NUCLEOTIDE SEQUENCE</scope>
</reference>
<evidence type="ECO:0000313" key="1">
    <source>
        <dbReference type="EMBL" id="VFU19699.1"/>
    </source>
</evidence>
<proteinExistence type="predicted"/>
<name>A0A485M8F2_9ZZZZ</name>
<organism evidence="1">
    <name type="scientific">anaerobic digester metagenome</name>
    <dbReference type="NCBI Taxonomy" id="1263854"/>
    <lineage>
        <taxon>unclassified sequences</taxon>
        <taxon>metagenomes</taxon>
        <taxon>ecological metagenomes</taxon>
    </lineage>
</organism>
<dbReference type="SUPFAM" id="SSF89392">
    <property type="entry name" value="Prokaryotic lipoproteins and lipoprotein localization factors"/>
    <property type="match status" value="1"/>
</dbReference>
<accession>A0A485M8F2</accession>
<gene>
    <name evidence="1" type="ORF">SCFA_980003</name>
</gene>
<dbReference type="EMBL" id="CAADRN010000403">
    <property type="protein sequence ID" value="VFU19699.1"/>
    <property type="molecule type" value="Genomic_DNA"/>
</dbReference>